<protein>
    <submittedName>
        <fullName evidence="5">TonB-dependent receptor</fullName>
    </submittedName>
</protein>
<feature type="signal peptide" evidence="4">
    <location>
        <begin position="1"/>
        <end position="22"/>
    </location>
</feature>
<dbReference type="Gene3D" id="2.40.170.20">
    <property type="entry name" value="TonB-dependent receptor, beta-barrel domain"/>
    <property type="match status" value="1"/>
</dbReference>
<organism evidence="5 6">
    <name type="scientific">Aestuariibaculum sediminum</name>
    <dbReference type="NCBI Taxonomy" id="2770637"/>
    <lineage>
        <taxon>Bacteria</taxon>
        <taxon>Pseudomonadati</taxon>
        <taxon>Bacteroidota</taxon>
        <taxon>Flavobacteriia</taxon>
        <taxon>Flavobacteriales</taxon>
        <taxon>Flavobacteriaceae</taxon>
    </lineage>
</organism>
<gene>
    <name evidence="5" type="ORF">ICJ83_00245</name>
</gene>
<dbReference type="EMBL" id="JACVXB010000001">
    <property type="protein sequence ID" value="MBD0830550.1"/>
    <property type="molecule type" value="Genomic_DNA"/>
</dbReference>
<feature type="chain" id="PRO_5035173034" evidence="4">
    <location>
        <begin position="23"/>
        <end position="579"/>
    </location>
</feature>
<reference evidence="5 6" key="1">
    <citation type="submission" date="2020-09" db="EMBL/GenBank/DDBJ databases">
        <title>TT11 complete genome.</title>
        <authorList>
            <person name="Wu Z."/>
        </authorList>
    </citation>
    <scope>NUCLEOTIDE SEQUENCE [LARGE SCALE GENOMIC DNA]</scope>
    <source>
        <strain evidence="5 6">TT11</strain>
    </source>
</reference>
<evidence type="ECO:0000256" key="3">
    <source>
        <dbReference type="ARBA" id="ARBA00023237"/>
    </source>
</evidence>
<name>A0A8J6U688_9FLAO</name>
<evidence type="ECO:0000256" key="1">
    <source>
        <dbReference type="ARBA" id="ARBA00004442"/>
    </source>
</evidence>
<evidence type="ECO:0000313" key="5">
    <source>
        <dbReference type="EMBL" id="MBD0830550.1"/>
    </source>
</evidence>
<keyword evidence="3" id="KW-0998">Cell outer membrane</keyword>
<sequence length="579" mass="65284">MRKQVKYIICLGLGFTGSAIFAQTKPKDTLNTGVIDVVKPYTPSISDAFKVKEVPTLDDETTETKKDIQYNIFSFPVASTFTPAKGKAEGIEKAKPIKLFDNYATLGFGSYTTILGELYVNHALSRNETVGGYFSHHSSGGGIEDLVFDDNFSDSKINLNYTSQLRYMSWKVEGGFQYQNYNWYGVPESQIDQAQLNGALMDHKFNNAHLGGEVSFQDTYLESGSLLFRHFGDNRGSGENRLVLKGNADIPINYEEITTEIKLDYLGGKFERSYAAETGLNYSNFQIGVSPTYQLKQDDLTLDLGVSVYFMSDMEASDNKLYLYPNITASYRLVDDVLIAYGGIKGDLIQNSYYDFAKENPFVSPTLFIQPTDQLYNAYAGIKGKVTSFMSYKFAGHYISDKNKALFRNNIIQTENQMDYSYGNSFGIVYDDMKSFGVSGELSVDLNRNFTMALKGQYFAYSLDNEAEAWNLPDFKGSLFLDYQIDANWFVGANLYFVGERKDQYYIAPGSEFMNAEPPVVLTLNSYFDANAHAGYHITEQFSIYAKLNNMASQGYQRWQNFPVQSFQALAGATYKFDF</sequence>
<evidence type="ECO:0000256" key="4">
    <source>
        <dbReference type="SAM" id="SignalP"/>
    </source>
</evidence>
<keyword evidence="4" id="KW-0732">Signal</keyword>
<dbReference type="Proteomes" id="UP000600588">
    <property type="component" value="Unassembled WGS sequence"/>
</dbReference>
<evidence type="ECO:0000313" key="6">
    <source>
        <dbReference type="Proteomes" id="UP000600588"/>
    </source>
</evidence>
<dbReference type="InterPro" id="IPR036942">
    <property type="entry name" value="Beta-barrel_TonB_sf"/>
</dbReference>
<proteinExistence type="predicted"/>
<dbReference type="GO" id="GO:0009279">
    <property type="term" value="C:cell outer membrane"/>
    <property type="evidence" value="ECO:0007669"/>
    <property type="project" value="UniProtKB-SubCell"/>
</dbReference>
<keyword evidence="5" id="KW-0675">Receptor</keyword>
<keyword evidence="6" id="KW-1185">Reference proteome</keyword>
<dbReference type="SUPFAM" id="SSF56935">
    <property type="entry name" value="Porins"/>
    <property type="match status" value="1"/>
</dbReference>
<comment type="caution">
    <text evidence="5">The sequence shown here is derived from an EMBL/GenBank/DDBJ whole genome shotgun (WGS) entry which is preliminary data.</text>
</comment>
<accession>A0A8J6U688</accession>
<evidence type="ECO:0000256" key="2">
    <source>
        <dbReference type="ARBA" id="ARBA00023136"/>
    </source>
</evidence>
<dbReference type="AlphaFoldDB" id="A0A8J6U688"/>
<keyword evidence="2" id="KW-0472">Membrane</keyword>
<comment type="subcellular location">
    <subcellularLocation>
        <location evidence="1">Cell outer membrane</location>
    </subcellularLocation>
</comment>